<keyword evidence="1" id="KW-1133">Transmembrane helix</keyword>
<protein>
    <recommendedName>
        <fullName evidence="4">Bacterial spore germination immunoglobulin-like domain-containing protein</fullName>
    </recommendedName>
</protein>
<accession>A0A1G1X230</accession>
<evidence type="ECO:0000313" key="3">
    <source>
        <dbReference type="Proteomes" id="UP000177528"/>
    </source>
</evidence>
<evidence type="ECO:0000313" key="2">
    <source>
        <dbReference type="EMBL" id="OGY34062.1"/>
    </source>
</evidence>
<feature type="transmembrane region" description="Helical" evidence="1">
    <location>
        <begin position="6"/>
        <end position="26"/>
    </location>
</feature>
<sequence>MNQKIVIIAIIVIVLFVGGIWFATLLPNQQEAAQEKPLDSARGKQPLFTDLRLGTPVRASFATQKNPPIKQKADYTVGEPIMLQGTTISTLTSPVSVSVRLVDATSKITNLKPSTVSFSPGTSSYCCWTIDTPGKYIVQVLRPDSITTALPITITRDLSTLAKPN</sequence>
<keyword evidence="1" id="KW-0472">Membrane</keyword>
<comment type="caution">
    <text evidence="2">The sequence shown here is derived from an EMBL/GenBank/DDBJ whole genome shotgun (WGS) entry which is preliminary data.</text>
</comment>
<reference evidence="2 3" key="1">
    <citation type="journal article" date="2016" name="Nat. Commun.">
        <title>Thousands of microbial genomes shed light on interconnected biogeochemical processes in an aquifer system.</title>
        <authorList>
            <person name="Anantharaman K."/>
            <person name="Brown C.T."/>
            <person name="Hug L.A."/>
            <person name="Sharon I."/>
            <person name="Castelle C.J."/>
            <person name="Probst A.J."/>
            <person name="Thomas B.C."/>
            <person name="Singh A."/>
            <person name="Wilkins M.J."/>
            <person name="Karaoz U."/>
            <person name="Brodie E.L."/>
            <person name="Williams K.H."/>
            <person name="Hubbard S.S."/>
            <person name="Banfield J.F."/>
        </authorList>
    </citation>
    <scope>NUCLEOTIDE SEQUENCE [LARGE SCALE GENOMIC DNA]</scope>
</reference>
<gene>
    <name evidence="2" type="ORF">A3D99_02285</name>
</gene>
<name>A0A1G1X230_9BACT</name>
<proteinExistence type="predicted"/>
<dbReference type="Proteomes" id="UP000177528">
    <property type="component" value="Unassembled WGS sequence"/>
</dbReference>
<dbReference type="AlphaFoldDB" id="A0A1G1X230"/>
<keyword evidence="1" id="KW-0812">Transmembrane</keyword>
<organism evidence="2 3">
    <name type="scientific">Candidatus Andersenbacteria bacterium RIFCSPHIGHO2_12_FULL_45_11</name>
    <dbReference type="NCBI Taxonomy" id="1797281"/>
    <lineage>
        <taxon>Bacteria</taxon>
        <taxon>Candidatus Anderseniibacteriota</taxon>
    </lineage>
</organism>
<dbReference type="EMBL" id="MHHR01000023">
    <property type="protein sequence ID" value="OGY34062.1"/>
    <property type="molecule type" value="Genomic_DNA"/>
</dbReference>
<evidence type="ECO:0008006" key="4">
    <source>
        <dbReference type="Google" id="ProtNLM"/>
    </source>
</evidence>
<evidence type="ECO:0000256" key="1">
    <source>
        <dbReference type="SAM" id="Phobius"/>
    </source>
</evidence>